<dbReference type="OrthoDB" id="5382295at2"/>
<dbReference type="STRING" id="688867.SAMN05660236_3324"/>
<accession>A0A1T5LJ21</accession>
<evidence type="ECO:0000313" key="4">
    <source>
        <dbReference type="Proteomes" id="UP000190961"/>
    </source>
</evidence>
<gene>
    <name evidence="3" type="ORF">SAMN05660236_3324</name>
</gene>
<dbReference type="Proteomes" id="UP000190961">
    <property type="component" value="Unassembled WGS sequence"/>
</dbReference>
<keyword evidence="1" id="KW-0732">Signal</keyword>
<organism evidence="3 4">
    <name type="scientific">Ohtaekwangia koreensis</name>
    <dbReference type="NCBI Taxonomy" id="688867"/>
    <lineage>
        <taxon>Bacteria</taxon>
        <taxon>Pseudomonadati</taxon>
        <taxon>Bacteroidota</taxon>
        <taxon>Cytophagia</taxon>
        <taxon>Cytophagales</taxon>
        <taxon>Fulvivirgaceae</taxon>
        <taxon>Ohtaekwangia</taxon>
    </lineage>
</organism>
<dbReference type="RefSeq" id="WP_143785793.1">
    <property type="nucleotide sequence ID" value="NZ_FUZU01000002.1"/>
</dbReference>
<protein>
    <recommendedName>
        <fullName evidence="2">DUF6265 domain-containing protein</fullName>
    </recommendedName>
</protein>
<keyword evidence="4" id="KW-1185">Reference proteome</keyword>
<evidence type="ECO:0000313" key="3">
    <source>
        <dbReference type="EMBL" id="SKC75971.1"/>
    </source>
</evidence>
<dbReference type="AlphaFoldDB" id="A0A1T5LJ21"/>
<dbReference type="InterPro" id="IPR046232">
    <property type="entry name" value="DUF6265"/>
</dbReference>
<feature type="chain" id="PRO_5012911098" description="DUF6265 domain-containing protein" evidence="1">
    <location>
        <begin position="20"/>
        <end position="149"/>
    </location>
</feature>
<evidence type="ECO:0000256" key="1">
    <source>
        <dbReference type="SAM" id="SignalP"/>
    </source>
</evidence>
<reference evidence="3 4" key="1">
    <citation type="submission" date="2017-02" db="EMBL/GenBank/DDBJ databases">
        <authorList>
            <person name="Peterson S.W."/>
        </authorList>
    </citation>
    <scope>NUCLEOTIDE SEQUENCE [LARGE SCALE GENOMIC DNA]</scope>
    <source>
        <strain evidence="3 4">DSM 25262</strain>
    </source>
</reference>
<feature type="signal peptide" evidence="1">
    <location>
        <begin position="1"/>
        <end position="19"/>
    </location>
</feature>
<proteinExistence type="predicted"/>
<name>A0A1T5LJ21_9BACT</name>
<dbReference type="Pfam" id="PF19780">
    <property type="entry name" value="DUF6265"/>
    <property type="match status" value="1"/>
</dbReference>
<dbReference type="EMBL" id="FUZU01000002">
    <property type="protein sequence ID" value="SKC75971.1"/>
    <property type="molecule type" value="Genomic_DNA"/>
</dbReference>
<evidence type="ECO:0000259" key="2">
    <source>
        <dbReference type="Pfam" id="PF19780"/>
    </source>
</evidence>
<sequence>MRIVLIILTCVALGPSLFAQQKEFGWLIGTWKLKDKNSFEHWTYDENQKVLRGISYRVKNTADTTITEEIVIKYQNNSFYYIPDVAGEQGPVEFKITKYDATTFVAENPKHDFPKIIRYKFVRKNNEDINEASIEGNGKTISYTFVRVR</sequence>
<feature type="domain" description="DUF6265" evidence="2">
    <location>
        <begin position="26"/>
        <end position="125"/>
    </location>
</feature>